<keyword evidence="1" id="KW-0732">Signal</keyword>
<comment type="caution">
    <text evidence="2">The sequence shown here is derived from an EMBL/GenBank/DDBJ whole genome shotgun (WGS) entry which is preliminary data.</text>
</comment>
<evidence type="ECO:0000256" key="1">
    <source>
        <dbReference type="SAM" id="SignalP"/>
    </source>
</evidence>
<accession>A0A4R5BJT6</accession>
<dbReference type="OrthoDB" id="5177340at2"/>
<dbReference type="EMBL" id="SMKY01000048">
    <property type="protein sequence ID" value="TDD84042.1"/>
    <property type="molecule type" value="Genomic_DNA"/>
</dbReference>
<evidence type="ECO:0000313" key="3">
    <source>
        <dbReference type="Proteomes" id="UP000295578"/>
    </source>
</evidence>
<reference evidence="2 3" key="1">
    <citation type="submission" date="2019-03" db="EMBL/GenBank/DDBJ databases">
        <title>Draft genome sequences of novel Actinobacteria.</title>
        <authorList>
            <person name="Sahin N."/>
            <person name="Ay H."/>
            <person name="Saygin H."/>
        </authorList>
    </citation>
    <scope>NUCLEOTIDE SEQUENCE [LARGE SCALE GENOMIC DNA]</scope>
    <source>
        <strain evidence="2 3">DSM 45941</strain>
    </source>
</reference>
<dbReference type="RefSeq" id="WP_132197575.1">
    <property type="nucleotide sequence ID" value="NZ_SMKY01000048.1"/>
</dbReference>
<name>A0A4R5BJT6_9ACTN</name>
<gene>
    <name evidence="2" type="ORF">E1293_13545</name>
</gene>
<organism evidence="2 3">
    <name type="scientific">Actinomadura darangshiensis</name>
    <dbReference type="NCBI Taxonomy" id="705336"/>
    <lineage>
        <taxon>Bacteria</taxon>
        <taxon>Bacillati</taxon>
        <taxon>Actinomycetota</taxon>
        <taxon>Actinomycetes</taxon>
        <taxon>Streptosporangiales</taxon>
        <taxon>Thermomonosporaceae</taxon>
        <taxon>Actinomadura</taxon>
    </lineage>
</organism>
<feature type="signal peptide" evidence="1">
    <location>
        <begin position="1"/>
        <end position="24"/>
    </location>
</feature>
<sequence>MRRSLVSAAVAGAALLALPLTAHAADNDVHTVPLPFLWPRAELDDVAPDGSGGVWIGGGQGAYCVPWIDTCALYSAGNPVVRRWTGSSWREYAINGWTGNGLIAKVVSGAGQTWLGGSAYDSGYVDQLFTFDGSAFQKVGTPSSASVRLFTTGRPGTWIAQAVYPDSDQPRLLRRDGSTWRGFDVPDRRTIIDDVQGLSETDVWAVGARPGEDGTGRRPAVAHFDGTSWTWAAAPSGSKGITRVLPVGPDDVWATLDNELAHWDGTAWTAVDGPADQIADLTADGTGTLWASTPYDEGDRLFRYAGGSWQAVAVPSGMDLWDITATGTSTIWGVGRANDAPAAVSTF</sequence>
<evidence type="ECO:0008006" key="4">
    <source>
        <dbReference type="Google" id="ProtNLM"/>
    </source>
</evidence>
<dbReference type="Proteomes" id="UP000295578">
    <property type="component" value="Unassembled WGS sequence"/>
</dbReference>
<feature type="chain" id="PRO_5020338210" description="Secreted protein" evidence="1">
    <location>
        <begin position="25"/>
        <end position="347"/>
    </location>
</feature>
<proteinExistence type="predicted"/>
<evidence type="ECO:0000313" key="2">
    <source>
        <dbReference type="EMBL" id="TDD84042.1"/>
    </source>
</evidence>
<dbReference type="AlphaFoldDB" id="A0A4R5BJT6"/>
<keyword evidence="3" id="KW-1185">Reference proteome</keyword>
<protein>
    <recommendedName>
        <fullName evidence="4">Secreted protein</fullName>
    </recommendedName>
</protein>